<dbReference type="EMBL" id="WHVB01000102">
    <property type="protein sequence ID" value="KAF8462180.1"/>
    <property type="molecule type" value="Genomic_DNA"/>
</dbReference>
<feature type="transmembrane region" description="Helical" evidence="2">
    <location>
        <begin position="221"/>
        <end position="245"/>
    </location>
</feature>
<keyword evidence="2" id="KW-0812">Transmembrane</keyword>
<reference evidence="4" key="1">
    <citation type="submission" date="2019-10" db="EMBL/GenBank/DDBJ databases">
        <authorList>
            <consortium name="DOE Joint Genome Institute"/>
            <person name="Kuo A."/>
            <person name="Miyauchi S."/>
            <person name="Kiss E."/>
            <person name="Drula E."/>
            <person name="Kohler A."/>
            <person name="Sanchez-Garcia M."/>
            <person name="Andreopoulos B."/>
            <person name="Barry K.W."/>
            <person name="Bonito G."/>
            <person name="Buee M."/>
            <person name="Carver A."/>
            <person name="Chen C."/>
            <person name="Cichocki N."/>
            <person name="Clum A."/>
            <person name="Culley D."/>
            <person name="Crous P.W."/>
            <person name="Fauchery L."/>
            <person name="Girlanda M."/>
            <person name="Hayes R."/>
            <person name="Keri Z."/>
            <person name="LaButti K."/>
            <person name="Lipzen A."/>
            <person name="Lombard V."/>
            <person name="Magnuson J."/>
            <person name="Maillard F."/>
            <person name="Morin E."/>
            <person name="Murat C."/>
            <person name="Nolan M."/>
            <person name="Ohm R."/>
            <person name="Pangilinan J."/>
            <person name="Pereira M."/>
            <person name="Perotto S."/>
            <person name="Peter M."/>
            <person name="Riley R."/>
            <person name="Sitrit Y."/>
            <person name="Stielow B."/>
            <person name="Szollosi G."/>
            <person name="Zifcakova L."/>
            <person name="Stursova M."/>
            <person name="Spatafora J.W."/>
            <person name="Tedersoo L."/>
            <person name="Vaario L.-M."/>
            <person name="Yamada A."/>
            <person name="Yan M."/>
            <person name="Wang P."/>
            <person name="Xu J."/>
            <person name="Bruns T."/>
            <person name="Baldrian P."/>
            <person name="Vilgalys R."/>
            <person name="Henrissat B."/>
            <person name="Grigoriev I.V."/>
            <person name="Hibbett D."/>
            <person name="Nagy L.G."/>
            <person name="Martin F.M."/>
        </authorList>
    </citation>
    <scope>NUCLEOTIDE SEQUENCE</scope>
    <source>
        <strain evidence="4">Prilba</strain>
    </source>
</reference>
<dbReference type="AlphaFoldDB" id="A0A9P5MPQ9"/>
<sequence length="273" mass="30924">MDPSYPPNPSEEHGDPSGPQKSVDKSEALFSMYLDRSDEDDKKTTEKWKGETDAILIFTGLFSAALAALLAISIQGIQSNPQDTSAFYLGNIFHLLASATTVAPSPLSIPRFPPHLIHLNFLRQNMQSWLFNSLWFLSLITSLTGALIAVFIQQWAHSYLRATGERHSPKDRARIRAFHWEGLENFYLHQVTRAVPILIHGSLFLFFSGLPIFLFNINRTVFNVVVTWLGLCLVGYACITLMPIFSQYSPYYSPLSSSIWWCFTNSPLIIYRL</sequence>
<feature type="transmembrane region" description="Helical" evidence="2">
    <location>
        <begin position="129"/>
        <end position="152"/>
    </location>
</feature>
<comment type="caution">
    <text evidence="4">The sequence shown here is derived from an EMBL/GenBank/DDBJ whole genome shotgun (WGS) entry which is preliminary data.</text>
</comment>
<evidence type="ECO:0000256" key="2">
    <source>
        <dbReference type="SAM" id="Phobius"/>
    </source>
</evidence>
<organism evidence="4 5">
    <name type="scientific">Russula ochroleuca</name>
    <dbReference type="NCBI Taxonomy" id="152965"/>
    <lineage>
        <taxon>Eukaryota</taxon>
        <taxon>Fungi</taxon>
        <taxon>Dikarya</taxon>
        <taxon>Basidiomycota</taxon>
        <taxon>Agaricomycotina</taxon>
        <taxon>Agaricomycetes</taxon>
        <taxon>Russulales</taxon>
        <taxon>Russulaceae</taxon>
        <taxon>Russula</taxon>
    </lineage>
</organism>
<keyword evidence="2" id="KW-0472">Membrane</keyword>
<name>A0A9P5MPQ9_9AGAM</name>
<feature type="transmembrane region" description="Helical" evidence="2">
    <location>
        <begin position="54"/>
        <end position="74"/>
    </location>
</feature>
<evidence type="ECO:0000313" key="5">
    <source>
        <dbReference type="Proteomes" id="UP000759537"/>
    </source>
</evidence>
<keyword evidence="5" id="KW-1185">Reference proteome</keyword>
<feature type="non-terminal residue" evidence="4">
    <location>
        <position position="1"/>
    </location>
</feature>
<dbReference type="Proteomes" id="UP000759537">
    <property type="component" value="Unassembled WGS sequence"/>
</dbReference>
<reference evidence="4" key="2">
    <citation type="journal article" date="2020" name="Nat. Commun.">
        <title>Large-scale genome sequencing of mycorrhizal fungi provides insights into the early evolution of symbiotic traits.</title>
        <authorList>
            <person name="Miyauchi S."/>
            <person name="Kiss E."/>
            <person name="Kuo A."/>
            <person name="Drula E."/>
            <person name="Kohler A."/>
            <person name="Sanchez-Garcia M."/>
            <person name="Morin E."/>
            <person name="Andreopoulos B."/>
            <person name="Barry K.W."/>
            <person name="Bonito G."/>
            <person name="Buee M."/>
            <person name="Carver A."/>
            <person name="Chen C."/>
            <person name="Cichocki N."/>
            <person name="Clum A."/>
            <person name="Culley D."/>
            <person name="Crous P.W."/>
            <person name="Fauchery L."/>
            <person name="Girlanda M."/>
            <person name="Hayes R.D."/>
            <person name="Keri Z."/>
            <person name="LaButti K."/>
            <person name="Lipzen A."/>
            <person name="Lombard V."/>
            <person name="Magnuson J."/>
            <person name="Maillard F."/>
            <person name="Murat C."/>
            <person name="Nolan M."/>
            <person name="Ohm R.A."/>
            <person name="Pangilinan J."/>
            <person name="Pereira M.F."/>
            <person name="Perotto S."/>
            <person name="Peter M."/>
            <person name="Pfister S."/>
            <person name="Riley R."/>
            <person name="Sitrit Y."/>
            <person name="Stielow J.B."/>
            <person name="Szollosi G."/>
            <person name="Zifcakova L."/>
            <person name="Stursova M."/>
            <person name="Spatafora J.W."/>
            <person name="Tedersoo L."/>
            <person name="Vaario L.M."/>
            <person name="Yamada A."/>
            <person name="Yan M."/>
            <person name="Wang P."/>
            <person name="Xu J."/>
            <person name="Bruns T."/>
            <person name="Baldrian P."/>
            <person name="Vilgalys R."/>
            <person name="Dunand C."/>
            <person name="Henrissat B."/>
            <person name="Grigoriev I.V."/>
            <person name="Hibbett D."/>
            <person name="Nagy L.G."/>
            <person name="Martin F.M."/>
        </authorList>
    </citation>
    <scope>NUCLEOTIDE SEQUENCE</scope>
    <source>
        <strain evidence="4">Prilba</strain>
    </source>
</reference>
<protein>
    <recommendedName>
        <fullName evidence="3">DUF6535 domain-containing protein</fullName>
    </recommendedName>
</protein>
<feature type="region of interest" description="Disordered" evidence="1">
    <location>
        <begin position="1"/>
        <end position="23"/>
    </location>
</feature>
<dbReference type="InterPro" id="IPR045338">
    <property type="entry name" value="DUF6535"/>
</dbReference>
<dbReference type="Pfam" id="PF20153">
    <property type="entry name" value="DUF6535"/>
    <property type="match status" value="1"/>
</dbReference>
<feature type="transmembrane region" description="Helical" evidence="2">
    <location>
        <begin position="86"/>
        <end position="109"/>
    </location>
</feature>
<dbReference type="OrthoDB" id="3219854at2759"/>
<feature type="transmembrane region" description="Helical" evidence="2">
    <location>
        <begin position="194"/>
        <end position="214"/>
    </location>
</feature>
<gene>
    <name evidence="4" type="ORF">DFH94DRAFT_677506</name>
</gene>
<evidence type="ECO:0000259" key="3">
    <source>
        <dbReference type="Pfam" id="PF20153"/>
    </source>
</evidence>
<evidence type="ECO:0000313" key="4">
    <source>
        <dbReference type="EMBL" id="KAF8462180.1"/>
    </source>
</evidence>
<accession>A0A9P5MPQ9</accession>
<proteinExistence type="predicted"/>
<keyword evidence="2" id="KW-1133">Transmembrane helix</keyword>
<evidence type="ECO:0000256" key="1">
    <source>
        <dbReference type="SAM" id="MobiDB-lite"/>
    </source>
</evidence>
<feature type="domain" description="DUF6535" evidence="3">
    <location>
        <begin position="32"/>
        <end position="216"/>
    </location>
</feature>